<keyword evidence="3" id="KW-1185">Reference proteome</keyword>
<dbReference type="KEGG" id="cci:CC1G_13851"/>
<feature type="compositionally biased region" description="Polar residues" evidence="1">
    <location>
        <begin position="156"/>
        <end position="167"/>
    </location>
</feature>
<feature type="compositionally biased region" description="Basic residues" evidence="1">
    <location>
        <begin position="62"/>
        <end position="77"/>
    </location>
</feature>
<dbReference type="VEuPathDB" id="FungiDB:CC1G_13851"/>
<dbReference type="HOGENOM" id="CLU_1594438_0_0_1"/>
<protein>
    <submittedName>
        <fullName evidence="2">Uncharacterized protein</fullName>
    </submittedName>
</protein>
<dbReference type="RefSeq" id="XP_002911816.1">
    <property type="nucleotide sequence ID" value="XM_002911770.1"/>
</dbReference>
<dbReference type="InParanoid" id="D6RKV3"/>
<reference evidence="2 3" key="1">
    <citation type="journal article" date="2010" name="Proc. Natl. Acad. Sci. U.S.A.">
        <title>Insights into evolution of multicellular fungi from the assembled chromosomes of the mushroom Coprinopsis cinerea (Coprinus cinereus).</title>
        <authorList>
            <person name="Stajich J.E."/>
            <person name="Wilke S.K."/>
            <person name="Ahren D."/>
            <person name="Au C.H."/>
            <person name="Birren B.W."/>
            <person name="Borodovsky M."/>
            <person name="Burns C."/>
            <person name="Canback B."/>
            <person name="Casselton L.A."/>
            <person name="Cheng C.K."/>
            <person name="Deng J."/>
            <person name="Dietrich F.S."/>
            <person name="Fargo D.C."/>
            <person name="Farman M.L."/>
            <person name="Gathman A.C."/>
            <person name="Goldberg J."/>
            <person name="Guigo R."/>
            <person name="Hoegger P.J."/>
            <person name="Hooker J.B."/>
            <person name="Huggins A."/>
            <person name="James T.Y."/>
            <person name="Kamada T."/>
            <person name="Kilaru S."/>
            <person name="Kodira C."/>
            <person name="Kues U."/>
            <person name="Kupfer D."/>
            <person name="Kwan H.S."/>
            <person name="Lomsadze A."/>
            <person name="Li W."/>
            <person name="Lilly W.W."/>
            <person name="Ma L.J."/>
            <person name="Mackey A.J."/>
            <person name="Manning G."/>
            <person name="Martin F."/>
            <person name="Muraguchi H."/>
            <person name="Natvig D.O."/>
            <person name="Palmerini H."/>
            <person name="Ramesh M.A."/>
            <person name="Rehmeyer C.J."/>
            <person name="Roe B.A."/>
            <person name="Shenoy N."/>
            <person name="Stanke M."/>
            <person name="Ter-Hovhannisyan V."/>
            <person name="Tunlid A."/>
            <person name="Velagapudi R."/>
            <person name="Vision T.J."/>
            <person name="Zeng Q."/>
            <person name="Zolan M.E."/>
            <person name="Pukkila P.J."/>
        </authorList>
    </citation>
    <scope>NUCLEOTIDE SEQUENCE [LARGE SCALE GENOMIC DNA]</scope>
    <source>
        <strain evidence="3">Okayama-7 / 130 / ATCC MYA-4618 / FGSC 9003</strain>
    </source>
</reference>
<accession>D6RKV3</accession>
<dbReference type="EMBL" id="AACS02000002">
    <property type="protein sequence ID" value="EFI28322.1"/>
    <property type="molecule type" value="Genomic_DNA"/>
</dbReference>
<organism evidence="2 3">
    <name type="scientific">Coprinopsis cinerea (strain Okayama-7 / 130 / ATCC MYA-4618 / FGSC 9003)</name>
    <name type="common">Inky cap fungus</name>
    <name type="synonym">Hormographiella aspergillata</name>
    <dbReference type="NCBI Taxonomy" id="240176"/>
    <lineage>
        <taxon>Eukaryota</taxon>
        <taxon>Fungi</taxon>
        <taxon>Dikarya</taxon>
        <taxon>Basidiomycota</taxon>
        <taxon>Agaricomycotina</taxon>
        <taxon>Agaricomycetes</taxon>
        <taxon>Agaricomycetidae</taxon>
        <taxon>Agaricales</taxon>
        <taxon>Agaricineae</taxon>
        <taxon>Psathyrellaceae</taxon>
        <taxon>Coprinopsis</taxon>
    </lineage>
</organism>
<dbReference type="GeneID" id="9378914"/>
<evidence type="ECO:0000313" key="2">
    <source>
        <dbReference type="EMBL" id="EFI28322.1"/>
    </source>
</evidence>
<evidence type="ECO:0000313" key="3">
    <source>
        <dbReference type="Proteomes" id="UP000001861"/>
    </source>
</evidence>
<feature type="region of interest" description="Disordered" evidence="1">
    <location>
        <begin position="39"/>
        <end position="77"/>
    </location>
</feature>
<name>D6RKV3_COPC7</name>
<dbReference type="AlphaFoldDB" id="D6RKV3"/>
<comment type="caution">
    <text evidence="2">The sequence shown here is derived from an EMBL/GenBank/DDBJ whole genome shotgun (WGS) entry which is preliminary data.</text>
</comment>
<sequence length="167" mass="19210">MIGIGFMGASKVPNARRTKQNGIGNSVGLYEKKDISVKVKRSSKNNKTSDAWTRRVGVLQREKRHNKKDKVSKAKARKHTYFDNWQLEAHTTRRFGDRERSRAEEHSSKSKKQTSQDEIEKLFMREGRGLVRIVVVIGEAFVKVVTGNKDERKPRGTQTVVTRTEKR</sequence>
<dbReference type="Proteomes" id="UP000001861">
    <property type="component" value="Unassembled WGS sequence"/>
</dbReference>
<gene>
    <name evidence="2" type="ORF">CC1G_13851</name>
</gene>
<feature type="region of interest" description="Disordered" evidence="1">
    <location>
        <begin position="92"/>
        <end position="118"/>
    </location>
</feature>
<feature type="region of interest" description="Disordered" evidence="1">
    <location>
        <begin position="148"/>
        <end position="167"/>
    </location>
</feature>
<proteinExistence type="predicted"/>
<evidence type="ECO:0000256" key="1">
    <source>
        <dbReference type="SAM" id="MobiDB-lite"/>
    </source>
</evidence>